<reference evidence="2" key="1">
    <citation type="submission" date="2021-05" db="EMBL/GenBank/DDBJ databases">
        <title>A free-living protist that lacks canonical eukaryotic 1 DNA replication and segregation systems.</title>
        <authorList>
            <person name="Salas-Leiva D.E."/>
            <person name="Tromer E.C."/>
            <person name="Curtis B.A."/>
            <person name="Jerlstrom-Hultqvist J."/>
            <person name="Kolisko M."/>
            <person name="Yi Z."/>
            <person name="Salas-Leiva J.S."/>
            <person name="Gallot-Lavallee L."/>
            <person name="Kops G.J.P.L."/>
            <person name="Archibald J.M."/>
            <person name="Simpson A.G.B."/>
            <person name="Roger A.J."/>
        </authorList>
    </citation>
    <scope>NUCLEOTIDE SEQUENCE</scope>
    <source>
        <strain evidence="2">BICM</strain>
    </source>
</reference>
<keyword evidence="1" id="KW-1133">Transmembrane helix</keyword>
<feature type="transmembrane region" description="Helical" evidence="1">
    <location>
        <begin position="27"/>
        <end position="46"/>
    </location>
</feature>
<name>A0A8J6B9Q1_9EUKA</name>
<feature type="transmembrane region" description="Helical" evidence="1">
    <location>
        <begin position="52"/>
        <end position="75"/>
    </location>
</feature>
<evidence type="ECO:0000313" key="3">
    <source>
        <dbReference type="Proteomes" id="UP000717585"/>
    </source>
</evidence>
<organism evidence="2 3">
    <name type="scientific">Carpediemonas membranifera</name>
    <dbReference type="NCBI Taxonomy" id="201153"/>
    <lineage>
        <taxon>Eukaryota</taxon>
        <taxon>Metamonada</taxon>
        <taxon>Carpediemonas-like organisms</taxon>
        <taxon>Carpediemonas</taxon>
    </lineage>
</organism>
<protein>
    <recommendedName>
        <fullName evidence="4">Transmembrane protein</fullName>
    </recommendedName>
</protein>
<keyword evidence="3" id="KW-1185">Reference proteome</keyword>
<comment type="caution">
    <text evidence="2">The sequence shown here is derived from an EMBL/GenBank/DDBJ whole genome shotgun (WGS) entry which is preliminary data.</text>
</comment>
<keyword evidence="1" id="KW-0472">Membrane</keyword>
<dbReference type="Proteomes" id="UP000717585">
    <property type="component" value="Unassembled WGS sequence"/>
</dbReference>
<dbReference type="EMBL" id="JAHDYR010000003">
    <property type="protein sequence ID" value="KAG9397099.1"/>
    <property type="molecule type" value="Genomic_DNA"/>
</dbReference>
<evidence type="ECO:0000256" key="1">
    <source>
        <dbReference type="SAM" id="Phobius"/>
    </source>
</evidence>
<proteinExistence type="predicted"/>
<dbReference type="AlphaFoldDB" id="A0A8J6B9Q1"/>
<accession>A0A8J6B9Q1</accession>
<keyword evidence="1" id="KW-0812">Transmembrane</keyword>
<gene>
    <name evidence="2" type="ORF">J8273_1007</name>
</gene>
<evidence type="ECO:0008006" key="4">
    <source>
        <dbReference type="Google" id="ProtNLM"/>
    </source>
</evidence>
<sequence length="120" mass="12685">MSSVDIQASVIARANESNDSSSFRVSLLRAALFSFLLVTIVFNMFIYPLLTVFLIVLVFHAGLSAGVVVFCLVALGHAISMVSLAATAMILAAILRIAPGMVPALLRTHKAESLASIIPV</sequence>
<evidence type="ECO:0000313" key="2">
    <source>
        <dbReference type="EMBL" id="KAG9397099.1"/>
    </source>
</evidence>
<feature type="transmembrane region" description="Helical" evidence="1">
    <location>
        <begin position="82"/>
        <end position="106"/>
    </location>
</feature>